<evidence type="ECO:0000256" key="3">
    <source>
        <dbReference type="ARBA" id="ARBA00016507"/>
    </source>
</evidence>
<dbReference type="InterPro" id="IPR051472">
    <property type="entry name" value="T3SS_Stator/FliH"/>
</dbReference>
<comment type="function">
    <text evidence="1">Needed for flagellar regrowth and assembly.</text>
</comment>
<protein>
    <recommendedName>
        <fullName evidence="3">Flagellar assembly protein FliH</fullName>
    </recommendedName>
</protein>
<name>A0A838XZM3_9NEIS</name>
<dbReference type="GO" id="GO:0044781">
    <property type="term" value="P:bacterial-type flagellum organization"/>
    <property type="evidence" value="ECO:0007669"/>
    <property type="project" value="UniProtKB-KW"/>
</dbReference>
<keyword evidence="7" id="KW-1006">Bacterial flagellum protein export</keyword>
<proteinExistence type="inferred from homology"/>
<dbReference type="RefSeq" id="WP_181834433.1">
    <property type="nucleotide sequence ID" value="NZ_JACERN010000004.1"/>
</dbReference>
<accession>A0A838XZM3</accession>
<dbReference type="EMBL" id="JACERN010000004">
    <property type="protein sequence ID" value="MBA4707098.1"/>
    <property type="molecule type" value="Genomic_DNA"/>
</dbReference>
<comment type="similarity">
    <text evidence="2">Belongs to the FliH family.</text>
</comment>
<evidence type="ECO:0000313" key="10">
    <source>
        <dbReference type="EMBL" id="MBA4707098.1"/>
    </source>
</evidence>
<evidence type="ECO:0000256" key="5">
    <source>
        <dbReference type="ARBA" id="ARBA00022795"/>
    </source>
</evidence>
<dbReference type="Pfam" id="PF02108">
    <property type="entry name" value="FliH"/>
    <property type="match status" value="1"/>
</dbReference>
<keyword evidence="5" id="KW-1005">Bacterial flagellum biogenesis</keyword>
<reference evidence="10 11" key="1">
    <citation type="submission" date="2020-07" db="EMBL/GenBank/DDBJ databases">
        <title>Draft genome sequence of violacein-producing bacteria and related species.</title>
        <authorList>
            <person name="Wilson H.S."/>
            <person name="De Leon M.E."/>
        </authorList>
    </citation>
    <scope>NUCLEOTIDE SEQUENCE [LARGE SCALE GENOMIC DNA]</scope>
    <source>
        <strain evidence="10 11">HSC-21Su07</strain>
    </source>
</reference>
<evidence type="ECO:0000256" key="4">
    <source>
        <dbReference type="ARBA" id="ARBA00022448"/>
    </source>
</evidence>
<dbReference type="PANTHER" id="PTHR34982">
    <property type="entry name" value="YOP PROTEINS TRANSLOCATION PROTEIN L"/>
    <property type="match status" value="1"/>
</dbReference>
<feature type="region of interest" description="Disordered" evidence="8">
    <location>
        <begin position="1"/>
        <end position="40"/>
    </location>
</feature>
<dbReference type="InterPro" id="IPR018035">
    <property type="entry name" value="Flagellar_FliH/T3SS_HrpE"/>
</dbReference>
<keyword evidence="11" id="KW-1185">Reference proteome</keyword>
<dbReference type="GO" id="GO:0005829">
    <property type="term" value="C:cytosol"/>
    <property type="evidence" value="ECO:0007669"/>
    <property type="project" value="TreeGrafter"/>
</dbReference>
<dbReference type="AlphaFoldDB" id="A0A838XZM3"/>
<keyword evidence="6" id="KW-0653">Protein transport</keyword>
<evidence type="ECO:0000256" key="8">
    <source>
        <dbReference type="SAM" id="MobiDB-lite"/>
    </source>
</evidence>
<feature type="domain" description="Flagellar assembly protein FliH/Type III secretion system HrpE" evidence="9">
    <location>
        <begin position="96"/>
        <end position="221"/>
    </location>
</feature>
<evidence type="ECO:0000259" key="9">
    <source>
        <dbReference type="Pfam" id="PF02108"/>
    </source>
</evidence>
<evidence type="ECO:0000256" key="6">
    <source>
        <dbReference type="ARBA" id="ARBA00022927"/>
    </source>
</evidence>
<keyword evidence="4" id="KW-0813">Transport</keyword>
<dbReference type="GO" id="GO:0015031">
    <property type="term" value="P:protein transport"/>
    <property type="evidence" value="ECO:0007669"/>
    <property type="project" value="UniProtKB-KW"/>
</dbReference>
<evidence type="ECO:0000256" key="1">
    <source>
        <dbReference type="ARBA" id="ARBA00003041"/>
    </source>
</evidence>
<sequence>MSDIIRSPLIRSRPEAQSSGGSQAAAPRMAQQPETARPVDTEAEIRAMRAKAMAEIEAMCAKAKAECDAMRAKASEEGYRAGMAKAEAGIRDQLGQAARQAKALLASMAEGRAQMLGEMEDMVAPVVFEALIRVVGDIPQSAELVRAGVKRALNEVVGREPVCVRLHPADAALIDADGEVASDAGWQIRVVADDSLVRGGCIVETVHGDIDARWSTQLTRLHRTLREASQV</sequence>
<evidence type="ECO:0000256" key="7">
    <source>
        <dbReference type="ARBA" id="ARBA00023225"/>
    </source>
</evidence>
<comment type="caution">
    <text evidence="10">The sequence shown here is derived from an EMBL/GenBank/DDBJ whole genome shotgun (WGS) entry which is preliminary data.</text>
</comment>
<evidence type="ECO:0000313" key="11">
    <source>
        <dbReference type="Proteomes" id="UP000545606"/>
    </source>
</evidence>
<dbReference type="PANTHER" id="PTHR34982:SF1">
    <property type="entry name" value="FLAGELLAR ASSEMBLY PROTEIN FLIH"/>
    <property type="match status" value="1"/>
</dbReference>
<gene>
    <name evidence="10" type="ORF">H2Z84_01685</name>
</gene>
<organism evidence="10 11">
    <name type="scientific">Aquitalea aquatica</name>
    <dbReference type="NCBI Taxonomy" id="3044273"/>
    <lineage>
        <taxon>Bacteria</taxon>
        <taxon>Pseudomonadati</taxon>
        <taxon>Pseudomonadota</taxon>
        <taxon>Betaproteobacteria</taxon>
        <taxon>Neisseriales</taxon>
        <taxon>Chromobacteriaceae</taxon>
        <taxon>Aquitalea</taxon>
    </lineage>
</organism>
<feature type="compositionally biased region" description="Low complexity" evidence="8">
    <location>
        <begin position="16"/>
        <end position="26"/>
    </location>
</feature>
<dbReference type="Proteomes" id="UP000545606">
    <property type="component" value="Unassembled WGS sequence"/>
</dbReference>
<evidence type="ECO:0000256" key="2">
    <source>
        <dbReference type="ARBA" id="ARBA00006602"/>
    </source>
</evidence>